<dbReference type="Gene3D" id="3.40.50.1820">
    <property type="entry name" value="alpha/beta hydrolase"/>
    <property type="match status" value="1"/>
</dbReference>
<dbReference type="InterPro" id="IPR050309">
    <property type="entry name" value="Type-B_Carboxylest/Lipase"/>
</dbReference>
<protein>
    <recommendedName>
        <fullName evidence="3">Carboxylesterase type B domain-containing protein</fullName>
    </recommendedName>
</protein>
<evidence type="ECO:0000313" key="5">
    <source>
        <dbReference type="Proteomes" id="UP000430079"/>
    </source>
</evidence>
<organism evidence="4 5">
    <name type="scientific">Streptomyces glebosus</name>
    <dbReference type="NCBI Taxonomy" id="249580"/>
    <lineage>
        <taxon>Bacteria</taxon>
        <taxon>Bacillati</taxon>
        <taxon>Actinomycetota</taxon>
        <taxon>Actinomycetes</taxon>
        <taxon>Kitasatosporales</taxon>
        <taxon>Streptomycetaceae</taxon>
        <taxon>Streptomyces</taxon>
    </lineage>
</organism>
<name>A0A640SRW1_9ACTN</name>
<gene>
    <name evidence="4" type="ORF">Sgleb_02720</name>
</gene>
<dbReference type="Proteomes" id="UP000430079">
    <property type="component" value="Unassembled WGS sequence"/>
</dbReference>
<dbReference type="EMBL" id="BLIO01000001">
    <property type="protein sequence ID" value="GFE12225.1"/>
    <property type="molecule type" value="Genomic_DNA"/>
</dbReference>
<reference evidence="4 5" key="1">
    <citation type="submission" date="2019-12" db="EMBL/GenBank/DDBJ databases">
        <title>Whole genome shotgun sequence of Streptomyces hygroscopicus subsp. glebosus NBRC 13786.</title>
        <authorList>
            <person name="Ichikawa N."/>
            <person name="Kimura A."/>
            <person name="Kitahashi Y."/>
            <person name="Komaki H."/>
            <person name="Tamura T."/>
        </authorList>
    </citation>
    <scope>NUCLEOTIDE SEQUENCE [LARGE SCALE GENOMIC DNA]</scope>
    <source>
        <strain evidence="4 5">NBRC 13786</strain>
    </source>
</reference>
<sequence length="124" mass="12860">MSRRQAIRLGGAVAGGVAAAAGTATSAGAAAPQQAARGSSGEGPVVARTRLGALRGSRKDDVTVWKGVRFAEPLTGRYRFAPPRPVTRPWTGVQDATQFAAMPLQLKSPLAKDNSGPQDEDCLF</sequence>
<dbReference type="SUPFAM" id="SSF53474">
    <property type="entry name" value="alpha/beta-Hydrolases"/>
    <property type="match status" value="1"/>
</dbReference>
<evidence type="ECO:0000256" key="1">
    <source>
        <dbReference type="SAM" id="MobiDB-lite"/>
    </source>
</evidence>
<dbReference type="Pfam" id="PF00135">
    <property type="entry name" value="COesterase"/>
    <property type="match status" value="1"/>
</dbReference>
<feature type="chain" id="PRO_5025007346" description="Carboxylesterase type B domain-containing protein" evidence="2">
    <location>
        <begin position="30"/>
        <end position="124"/>
    </location>
</feature>
<dbReference type="RefSeq" id="WP_190144377.1">
    <property type="nucleotide sequence ID" value="NZ_BLIO01000001.1"/>
</dbReference>
<feature type="compositionally biased region" description="Low complexity" evidence="1">
    <location>
        <begin position="21"/>
        <end position="39"/>
    </location>
</feature>
<keyword evidence="2" id="KW-0732">Signal</keyword>
<dbReference type="InterPro" id="IPR002018">
    <property type="entry name" value="CarbesteraseB"/>
</dbReference>
<comment type="caution">
    <text evidence="4">The sequence shown here is derived from an EMBL/GenBank/DDBJ whole genome shotgun (WGS) entry which is preliminary data.</text>
</comment>
<evidence type="ECO:0000313" key="4">
    <source>
        <dbReference type="EMBL" id="GFE12225.1"/>
    </source>
</evidence>
<proteinExistence type="predicted"/>
<feature type="domain" description="Carboxylesterase type B" evidence="3">
    <location>
        <begin position="46"/>
        <end position="123"/>
    </location>
</feature>
<keyword evidence="5" id="KW-1185">Reference proteome</keyword>
<evidence type="ECO:0000256" key="2">
    <source>
        <dbReference type="SAM" id="SignalP"/>
    </source>
</evidence>
<accession>A0A640SRW1</accession>
<evidence type="ECO:0000259" key="3">
    <source>
        <dbReference type="Pfam" id="PF00135"/>
    </source>
</evidence>
<feature type="signal peptide" evidence="2">
    <location>
        <begin position="1"/>
        <end position="29"/>
    </location>
</feature>
<dbReference type="PROSITE" id="PS51318">
    <property type="entry name" value="TAT"/>
    <property type="match status" value="1"/>
</dbReference>
<dbReference type="InterPro" id="IPR029058">
    <property type="entry name" value="AB_hydrolase_fold"/>
</dbReference>
<dbReference type="PANTHER" id="PTHR11559">
    <property type="entry name" value="CARBOXYLESTERASE"/>
    <property type="match status" value="1"/>
</dbReference>
<dbReference type="AlphaFoldDB" id="A0A640SRW1"/>
<dbReference type="InterPro" id="IPR006311">
    <property type="entry name" value="TAT_signal"/>
</dbReference>
<feature type="region of interest" description="Disordered" evidence="1">
    <location>
        <begin position="21"/>
        <end position="44"/>
    </location>
</feature>